<keyword evidence="2" id="KW-0328">Glycosyltransferase</keyword>
<evidence type="ECO:0000256" key="7">
    <source>
        <dbReference type="SAM" id="Coils"/>
    </source>
</evidence>
<comment type="similarity">
    <text evidence="6">Belongs to the DarT ADP-ribosyltransferase family.</text>
</comment>
<feature type="coiled-coil region" evidence="7">
    <location>
        <begin position="19"/>
        <end position="46"/>
    </location>
</feature>
<gene>
    <name evidence="9" type="ORF">I6E12_08185</name>
</gene>
<dbReference type="PROSITE" id="PS52018">
    <property type="entry name" value="DART"/>
    <property type="match status" value="1"/>
</dbReference>
<keyword evidence="10" id="KW-1185">Reference proteome</keyword>
<feature type="coiled-coil region" evidence="7">
    <location>
        <begin position="151"/>
        <end position="222"/>
    </location>
</feature>
<keyword evidence="7" id="KW-0175">Coiled coil</keyword>
<keyword evidence="5 6" id="KW-0238">DNA-binding</keyword>
<dbReference type="InterPro" id="IPR029494">
    <property type="entry name" value="DarT"/>
</dbReference>
<comment type="caution">
    <text evidence="6">Lacks conserved residue(s) required for the propagation of feature annotation.</text>
</comment>
<dbReference type="Pfam" id="PF14487">
    <property type="entry name" value="DarT"/>
    <property type="match status" value="1"/>
</dbReference>
<accession>A0ABS9CH76</accession>
<comment type="caution">
    <text evidence="9">The sequence shown here is derived from an EMBL/GenBank/DDBJ whole genome shotgun (WGS) entry which is preliminary data.</text>
</comment>
<dbReference type="EMBL" id="JADYTN010000016">
    <property type="protein sequence ID" value="MCF2564089.1"/>
    <property type="molecule type" value="Genomic_DNA"/>
</dbReference>
<evidence type="ECO:0000313" key="10">
    <source>
        <dbReference type="Proteomes" id="UP001200470"/>
    </source>
</evidence>
<sequence length="407" mass="47854">MGFFDFIRKLTGTDEDSKVKRLNNRITQLQKEKSNHDKELEKLKNTPSPDLSWFSIPPSVSQSDKVVTFTPRNFGTVRTMKDLLEKRKREEEERLKQLKSNALKCFDSIRSLLEAEEVNNAENLLFQIAPIIKEIKDNSLQTTFDDCKVEIANLKETLRQREIERREKEARERAEREERERLERLRRQEAAERERQERERKAREYEEKLAREEQARALEIARLKAEVTREKDNAQAFINYLRSHGVSCFYHFTDESNLRSIRKLGGLYSWYYCAQNNIDIPDAGGDSQSRGLDRRQGLEDYVRLSFCSDHPMAWRKQQEGSHLVLLRIKIDVAAFKDTQFSNVNAAANNNRHGKTLEDLQRVNISATQRHFVSRDEDIFHEHQAECMVKTFIPIEYITNINSPSRIS</sequence>
<evidence type="ECO:0000313" key="9">
    <source>
        <dbReference type="EMBL" id="MCF2564089.1"/>
    </source>
</evidence>
<organism evidence="9 10">
    <name type="scientific">Xylanibacter brevis</name>
    <dbReference type="NCBI Taxonomy" id="83231"/>
    <lineage>
        <taxon>Bacteria</taxon>
        <taxon>Pseudomonadati</taxon>
        <taxon>Bacteroidota</taxon>
        <taxon>Bacteroidia</taxon>
        <taxon>Bacteroidales</taxon>
        <taxon>Prevotellaceae</taxon>
        <taxon>Xylanibacter</taxon>
    </lineage>
</organism>
<evidence type="ECO:0000256" key="6">
    <source>
        <dbReference type="PROSITE-ProRule" id="PRU01362"/>
    </source>
</evidence>
<keyword evidence="1 6" id="KW-1277">Toxin-antitoxin system</keyword>
<feature type="domain" description="DarT" evidence="8">
    <location>
        <begin position="247"/>
        <end position="407"/>
    </location>
</feature>
<evidence type="ECO:0000256" key="3">
    <source>
        <dbReference type="ARBA" id="ARBA00022679"/>
    </source>
</evidence>
<evidence type="ECO:0000256" key="4">
    <source>
        <dbReference type="ARBA" id="ARBA00022695"/>
    </source>
</evidence>
<protein>
    <submittedName>
        <fullName evidence="9">DUF4433 domain-containing protein</fullName>
    </submittedName>
</protein>
<evidence type="ECO:0000256" key="1">
    <source>
        <dbReference type="ARBA" id="ARBA00022649"/>
    </source>
</evidence>
<dbReference type="RefSeq" id="WP_301638225.1">
    <property type="nucleotide sequence ID" value="NZ_JADYTN010000016.1"/>
</dbReference>
<proteinExistence type="inferred from homology"/>
<evidence type="ECO:0000259" key="8">
    <source>
        <dbReference type="PROSITE" id="PS52018"/>
    </source>
</evidence>
<evidence type="ECO:0000256" key="2">
    <source>
        <dbReference type="ARBA" id="ARBA00022676"/>
    </source>
</evidence>
<reference evidence="9 10" key="1">
    <citation type="submission" date="2020-12" db="EMBL/GenBank/DDBJ databases">
        <title>Whole genome sequences of gut porcine anaerobes.</title>
        <authorList>
            <person name="Kubasova T."/>
            <person name="Jahodarova E."/>
            <person name="Rychlik I."/>
        </authorList>
    </citation>
    <scope>NUCLEOTIDE SEQUENCE [LARGE SCALE GENOMIC DNA]</scope>
    <source>
        <strain evidence="9 10">An925</strain>
    </source>
</reference>
<keyword evidence="3" id="KW-0808">Transferase</keyword>
<name>A0ABS9CH76_9BACT</name>
<dbReference type="Proteomes" id="UP001200470">
    <property type="component" value="Unassembled WGS sequence"/>
</dbReference>
<keyword evidence="4" id="KW-0548">Nucleotidyltransferase</keyword>
<evidence type="ECO:0000256" key="5">
    <source>
        <dbReference type="ARBA" id="ARBA00023125"/>
    </source>
</evidence>